<evidence type="ECO:0000313" key="1">
    <source>
        <dbReference type="EMBL" id="ONK58251.1"/>
    </source>
</evidence>
<evidence type="ECO:0000313" key="2">
    <source>
        <dbReference type="Proteomes" id="UP000243459"/>
    </source>
</evidence>
<protein>
    <submittedName>
        <fullName evidence="1">Uncharacterized protein</fullName>
    </submittedName>
</protein>
<feature type="non-terminal residue" evidence="1">
    <location>
        <position position="114"/>
    </location>
</feature>
<dbReference type="EMBL" id="CM007389">
    <property type="protein sequence ID" value="ONK58251.1"/>
    <property type="molecule type" value="Genomic_DNA"/>
</dbReference>
<dbReference type="InterPro" id="IPR052575">
    <property type="entry name" value="SSU_processome_comp_20"/>
</dbReference>
<dbReference type="GO" id="GO:0032040">
    <property type="term" value="C:small-subunit processome"/>
    <property type="evidence" value="ECO:0007669"/>
    <property type="project" value="TreeGrafter"/>
</dbReference>
<name>A0A5P1E6I6_ASPOF</name>
<dbReference type="PANTHER" id="PTHR17695">
    <property type="entry name" value="SMALL SUBUNIT PROCESSOME COMPONENT 20 HOMOLOG"/>
    <property type="match status" value="1"/>
</dbReference>
<organism evidence="1 2">
    <name type="scientific">Asparagus officinalis</name>
    <name type="common">Garden asparagus</name>
    <dbReference type="NCBI Taxonomy" id="4686"/>
    <lineage>
        <taxon>Eukaryota</taxon>
        <taxon>Viridiplantae</taxon>
        <taxon>Streptophyta</taxon>
        <taxon>Embryophyta</taxon>
        <taxon>Tracheophyta</taxon>
        <taxon>Spermatophyta</taxon>
        <taxon>Magnoliopsida</taxon>
        <taxon>Liliopsida</taxon>
        <taxon>Asparagales</taxon>
        <taxon>Asparagaceae</taxon>
        <taxon>Asparagoideae</taxon>
        <taxon>Asparagus</taxon>
    </lineage>
</organism>
<keyword evidence="2" id="KW-1185">Reference proteome</keyword>
<accession>A0A5P1E6I6</accession>
<gene>
    <name evidence="1" type="ORF">A4U43_C09F10200</name>
</gene>
<dbReference type="Gramene" id="ONK58251">
    <property type="protein sequence ID" value="ONK58251"/>
    <property type="gene ID" value="A4U43_C09F10200"/>
</dbReference>
<reference evidence="2" key="1">
    <citation type="journal article" date="2017" name="Nat. Commun.">
        <title>The asparagus genome sheds light on the origin and evolution of a young Y chromosome.</title>
        <authorList>
            <person name="Harkess A."/>
            <person name="Zhou J."/>
            <person name="Xu C."/>
            <person name="Bowers J.E."/>
            <person name="Van der Hulst R."/>
            <person name="Ayyampalayam S."/>
            <person name="Mercati F."/>
            <person name="Riccardi P."/>
            <person name="McKain M.R."/>
            <person name="Kakrana A."/>
            <person name="Tang H."/>
            <person name="Ray J."/>
            <person name="Groenendijk J."/>
            <person name="Arikit S."/>
            <person name="Mathioni S.M."/>
            <person name="Nakano M."/>
            <person name="Shan H."/>
            <person name="Telgmann-Rauber A."/>
            <person name="Kanno A."/>
            <person name="Yue Z."/>
            <person name="Chen H."/>
            <person name="Li W."/>
            <person name="Chen Y."/>
            <person name="Xu X."/>
            <person name="Zhang Y."/>
            <person name="Luo S."/>
            <person name="Chen H."/>
            <person name="Gao J."/>
            <person name="Mao Z."/>
            <person name="Pires J.C."/>
            <person name="Luo M."/>
            <person name="Kudrna D."/>
            <person name="Wing R.A."/>
            <person name="Meyers B.C."/>
            <person name="Yi K."/>
            <person name="Kong H."/>
            <person name="Lavrijsen P."/>
            <person name="Sunseri F."/>
            <person name="Falavigna A."/>
            <person name="Ye Y."/>
            <person name="Leebens-Mack J.H."/>
            <person name="Chen G."/>
        </authorList>
    </citation>
    <scope>NUCLEOTIDE SEQUENCE [LARGE SCALE GENOMIC DNA]</scope>
    <source>
        <strain evidence="2">cv. DH0086</strain>
    </source>
</reference>
<proteinExistence type="predicted"/>
<dbReference type="AlphaFoldDB" id="A0A5P1E6I6"/>
<sequence>MATSRLQSVKCLDTSSGPKRFTFKSISQRIKEIDINVYKSLDPLRSEPKSSSFFLDSLLYWRELNTAEDFISFYEEMMPLVQTMPQILFHKDKIFSELIRRVNMKAQLSLEPIL</sequence>
<dbReference type="GO" id="GO:0030686">
    <property type="term" value="C:90S preribosome"/>
    <property type="evidence" value="ECO:0007669"/>
    <property type="project" value="TreeGrafter"/>
</dbReference>
<dbReference type="OMA" id="KNSEATN"/>
<dbReference type="Proteomes" id="UP000243459">
    <property type="component" value="Chromosome 9"/>
</dbReference>
<dbReference type="PANTHER" id="PTHR17695:SF11">
    <property type="entry name" value="SMALL SUBUNIT PROCESSOME COMPONENT 20 HOMOLOG"/>
    <property type="match status" value="1"/>
</dbReference>